<organism evidence="24 25">
    <name type="scientific">Zosterops borbonicus</name>
    <dbReference type="NCBI Taxonomy" id="364589"/>
    <lineage>
        <taxon>Eukaryota</taxon>
        <taxon>Metazoa</taxon>
        <taxon>Chordata</taxon>
        <taxon>Craniata</taxon>
        <taxon>Vertebrata</taxon>
        <taxon>Euteleostomi</taxon>
        <taxon>Archelosauria</taxon>
        <taxon>Archosauria</taxon>
        <taxon>Dinosauria</taxon>
        <taxon>Saurischia</taxon>
        <taxon>Theropoda</taxon>
        <taxon>Coelurosauria</taxon>
        <taxon>Aves</taxon>
        <taxon>Neognathae</taxon>
        <taxon>Neoaves</taxon>
        <taxon>Telluraves</taxon>
        <taxon>Australaves</taxon>
        <taxon>Passeriformes</taxon>
        <taxon>Sylvioidea</taxon>
        <taxon>Zosteropidae</taxon>
        <taxon>Zosterops</taxon>
    </lineage>
</organism>
<dbReference type="GO" id="GO:0005694">
    <property type="term" value="C:chromosome"/>
    <property type="evidence" value="ECO:0007669"/>
    <property type="project" value="UniProtKB-SubCell"/>
</dbReference>
<evidence type="ECO:0000256" key="8">
    <source>
        <dbReference type="ARBA" id="ARBA00022722"/>
    </source>
</evidence>
<dbReference type="GO" id="GO:0016787">
    <property type="term" value="F:hydrolase activity"/>
    <property type="evidence" value="ECO:0007669"/>
    <property type="project" value="UniProtKB-KW"/>
</dbReference>
<evidence type="ECO:0000256" key="10">
    <source>
        <dbReference type="ARBA" id="ARBA00022763"/>
    </source>
</evidence>
<feature type="domain" description="DNA endonuclease Ctp1 N-terminal" evidence="23">
    <location>
        <begin position="21"/>
        <end position="139"/>
    </location>
</feature>
<evidence type="ECO:0000256" key="21">
    <source>
        <dbReference type="SAM" id="MobiDB-lite"/>
    </source>
</evidence>
<dbReference type="GO" id="GO:0004519">
    <property type="term" value="F:endonuclease activity"/>
    <property type="evidence" value="ECO:0007669"/>
    <property type="project" value="UniProtKB-KW"/>
</dbReference>
<keyword evidence="19" id="KW-0131">Cell cycle</keyword>
<feature type="compositionally biased region" description="Acidic residues" evidence="21">
    <location>
        <begin position="974"/>
        <end position="987"/>
    </location>
</feature>
<keyword evidence="18" id="KW-0469">Meiosis</keyword>
<sequence length="1052" mass="116558">MSASGGTCGSPSSAEPTGDFFKELWSKLKECHDKEVQGLQLKISKLKKERCLDAERLEEFYTKNQQLREQQKALHDTIKVLEDRLRAGLCDRCAVTEEHMRKKQQEFENIRQQNLKLITELMNEKNNLQDENKKLTEQFQQLQKELQVQKQQAVEAEEGVIPDSPVLTSSFSVVNRMRRKKENRHVRYTEHTPPDLELRESNSEFGKIPLFSTQVNAQHGGEILVADTCDPQLSPVPNKPRVGGYPVPKPSFNLAAVVAETIGLSVEEEPESQSVLNLNLPLTNTVMSQASESMQSEDSRKHPASESRNDDNNLGISDPSHITPPHDDWDSRAASPVFGASSSTKNNSSTVHAPCILDSGLKPHLKTNLFNNPSGSRSHKSRSKSEDVAFVAPLNLGTEINSVISQASAHRQMVVKKNSNEAVTCVGNTCTAKNEVIKSDVLPVYQKQLEGRCAKRKKAEDDHAVSCEKTSFSKENSVPFRSNLQQGNGEHTGDKPLDLSDRFSGVRGQEKKQGTEETYKNRLKQVTLHDIFSLMGKTIPEGSSSIQNANNESCLFGRDLQEESYVQEAVLGKAFPDRKNQIPVKEEVPPFKFAPLPSSAETEELFDDVKVASGHVPNRKKTRTGHEESEPASVLQPNPCRVSKSKAQQNEQDLKDKPSLENFQWSIDPGADLSQYKMDITVIDTKGGSQTRVGGEVVDMDYTYVSDSVLLKMKNQEQNQESSPRGEITDLFDQTTHEDYESCLPEDSPSACDEKETLHDEELDKGLTAASKKLKEHEDKQDKAKQKAFVEPYFKSGERKNTVLDFPHIEVVRKKEERRKLLGHTCKECEIYYADIPEEEREKKLASCSRHRFRYIPPNTPENFWEVGFPSTQTCVERGPSLGVSFGCSLIALELSYVVVPTQGLRKAPQPPPQPPQPPARSDPRRRQAALSFLTSISLDGRPPPPGNDGPAARPRQAQPPPRLGSPPAAPAEPPEEEEDEEEEEDAFAAVQVPPAAFLGAAAAGSRGRLNSFTAGVLPAPFGRTSPQGSIGGSGELGQPGSAAAFELQRSR</sequence>
<comment type="similarity">
    <text evidence="3">Belongs to the COM1/SAE2/CtIP family.</text>
</comment>
<keyword evidence="17" id="KW-0539">Nucleus</keyword>
<evidence type="ECO:0000256" key="7">
    <source>
        <dbReference type="ARBA" id="ARBA00022618"/>
    </source>
</evidence>
<evidence type="ECO:0000259" key="22">
    <source>
        <dbReference type="Pfam" id="PF08573"/>
    </source>
</evidence>
<dbReference type="EMBL" id="SWJQ01000008">
    <property type="protein sequence ID" value="TRZ26606.1"/>
    <property type="molecule type" value="Genomic_DNA"/>
</dbReference>
<keyword evidence="16" id="KW-0234">DNA repair</keyword>
<evidence type="ECO:0000256" key="9">
    <source>
        <dbReference type="ARBA" id="ARBA00022759"/>
    </source>
</evidence>
<comment type="caution">
    <text evidence="24">The sequence shown here is derived from an EMBL/GenBank/DDBJ whole genome shotgun (WGS) entry which is preliminary data.</text>
</comment>
<evidence type="ECO:0000256" key="11">
    <source>
        <dbReference type="ARBA" id="ARBA00022776"/>
    </source>
</evidence>
<feature type="region of interest" description="Disordered" evidence="21">
    <location>
        <begin position="904"/>
        <end position="993"/>
    </location>
</feature>
<evidence type="ECO:0000313" key="24">
    <source>
        <dbReference type="EMBL" id="TRZ26606.1"/>
    </source>
</evidence>
<feature type="region of interest" description="Disordered" evidence="21">
    <location>
        <begin position="1012"/>
        <end position="1052"/>
    </location>
</feature>
<evidence type="ECO:0000259" key="23">
    <source>
        <dbReference type="Pfam" id="PF10482"/>
    </source>
</evidence>
<keyword evidence="8" id="KW-0540">Nuclease</keyword>
<feature type="compositionally biased region" description="Pro residues" evidence="21">
    <location>
        <begin position="958"/>
        <end position="973"/>
    </location>
</feature>
<feature type="compositionally biased region" description="Polar residues" evidence="21">
    <location>
        <begin position="340"/>
        <end position="351"/>
    </location>
</feature>
<keyword evidence="15" id="KW-0238">DNA-binding</keyword>
<dbReference type="PANTHER" id="PTHR15107">
    <property type="entry name" value="RETINOBLASTOMA BINDING PROTEIN 8"/>
    <property type="match status" value="1"/>
</dbReference>
<evidence type="ECO:0000256" key="4">
    <source>
        <dbReference type="ARBA" id="ARBA00020680"/>
    </source>
</evidence>
<evidence type="ECO:0000256" key="6">
    <source>
        <dbReference type="ARBA" id="ARBA00022553"/>
    </source>
</evidence>
<evidence type="ECO:0000256" key="19">
    <source>
        <dbReference type="ARBA" id="ARBA00023306"/>
    </source>
</evidence>
<evidence type="ECO:0000256" key="14">
    <source>
        <dbReference type="ARBA" id="ARBA00023054"/>
    </source>
</evidence>
<keyword evidence="6" id="KW-0597">Phosphoprotein</keyword>
<comment type="subcellular location">
    <subcellularLocation>
        <location evidence="2">Chromosome</location>
    </subcellularLocation>
    <subcellularLocation>
        <location evidence="1">Nucleus</location>
    </subcellularLocation>
</comment>
<dbReference type="InterPro" id="IPR013882">
    <property type="entry name" value="Ctp1_C"/>
</dbReference>
<evidence type="ECO:0000313" key="25">
    <source>
        <dbReference type="Proteomes" id="UP000796761"/>
    </source>
</evidence>
<evidence type="ECO:0000256" key="13">
    <source>
        <dbReference type="ARBA" id="ARBA00022833"/>
    </source>
</evidence>
<feature type="region of interest" description="Disordered" evidence="21">
    <location>
        <begin position="288"/>
        <end position="351"/>
    </location>
</feature>
<feature type="compositionally biased region" description="Pro residues" evidence="21">
    <location>
        <begin position="909"/>
        <end position="921"/>
    </location>
</feature>
<dbReference type="GO" id="GO:0051301">
    <property type="term" value="P:cell division"/>
    <property type="evidence" value="ECO:0007669"/>
    <property type="project" value="UniProtKB-KW"/>
</dbReference>
<dbReference type="InterPro" id="IPR033316">
    <property type="entry name" value="RBBP8-like"/>
</dbReference>
<accession>A0A8K1GZB2</accession>
<keyword evidence="12" id="KW-0378">Hydrolase</keyword>
<gene>
    <name evidence="24" type="ORF">HGM15179_000487</name>
</gene>
<dbReference type="Pfam" id="PF10482">
    <property type="entry name" value="CtIP_N"/>
    <property type="match status" value="1"/>
</dbReference>
<keyword evidence="14 20" id="KW-0175">Coiled coil</keyword>
<protein>
    <recommendedName>
        <fullName evidence="4">DNA endonuclease RBBP8</fullName>
    </recommendedName>
</protein>
<keyword evidence="13" id="KW-0862">Zinc</keyword>
<feature type="domain" description="DNA endonuclease activator Ctp1 C-terminal" evidence="22">
    <location>
        <begin position="840"/>
        <end position="873"/>
    </location>
</feature>
<name>A0A8K1GZB2_9PASS</name>
<dbReference type="GO" id="GO:0003684">
    <property type="term" value="F:damaged DNA binding"/>
    <property type="evidence" value="ECO:0007669"/>
    <property type="project" value="TreeGrafter"/>
</dbReference>
<reference evidence="24" key="1">
    <citation type="submission" date="2019-04" db="EMBL/GenBank/DDBJ databases">
        <title>Genome assembly of Zosterops borbonicus 15179.</title>
        <authorList>
            <person name="Leroy T."/>
            <person name="Anselmetti Y."/>
            <person name="Tilak M.-K."/>
            <person name="Nabholz B."/>
        </authorList>
    </citation>
    <scope>NUCLEOTIDE SEQUENCE</scope>
    <source>
        <strain evidence="24">HGM_15179</strain>
        <tissue evidence="24">Muscle</tissue>
    </source>
</reference>
<feature type="coiled-coil region" evidence="20">
    <location>
        <begin position="29"/>
        <end position="159"/>
    </location>
</feature>
<evidence type="ECO:0000256" key="3">
    <source>
        <dbReference type="ARBA" id="ARBA00007496"/>
    </source>
</evidence>
<evidence type="ECO:0000256" key="12">
    <source>
        <dbReference type="ARBA" id="ARBA00022801"/>
    </source>
</evidence>
<feature type="region of interest" description="Disordered" evidence="21">
    <location>
        <begin position="477"/>
        <end position="516"/>
    </location>
</feature>
<keyword evidence="9" id="KW-0255">Endonuclease</keyword>
<evidence type="ECO:0000256" key="15">
    <source>
        <dbReference type="ARBA" id="ARBA00023125"/>
    </source>
</evidence>
<dbReference type="Proteomes" id="UP000796761">
    <property type="component" value="Unassembled WGS sequence"/>
</dbReference>
<dbReference type="GO" id="GO:0005634">
    <property type="term" value="C:nucleus"/>
    <property type="evidence" value="ECO:0007669"/>
    <property type="project" value="UniProtKB-SubCell"/>
</dbReference>
<feature type="compositionally biased region" description="Polar residues" evidence="21">
    <location>
        <begin position="477"/>
        <end position="489"/>
    </location>
</feature>
<dbReference type="InterPro" id="IPR019518">
    <property type="entry name" value="CtIP_N"/>
</dbReference>
<evidence type="ECO:0000256" key="5">
    <source>
        <dbReference type="ARBA" id="ARBA00022454"/>
    </source>
</evidence>
<keyword evidence="11" id="KW-0498">Mitosis</keyword>
<dbReference type="GO" id="GO:0051321">
    <property type="term" value="P:meiotic cell cycle"/>
    <property type="evidence" value="ECO:0007669"/>
    <property type="project" value="UniProtKB-KW"/>
</dbReference>
<dbReference type="Pfam" id="PF08573">
    <property type="entry name" value="SAE2"/>
    <property type="match status" value="1"/>
</dbReference>
<keyword evidence="25" id="KW-1185">Reference proteome</keyword>
<evidence type="ECO:0000256" key="18">
    <source>
        <dbReference type="ARBA" id="ARBA00023254"/>
    </source>
</evidence>
<feature type="region of interest" description="Disordered" evidence="21">
    <location>
        <begin position="739"/>
        <end position="759"/>
    </location>
</feature>
<evidence type="ECO:0000256" key="17">
    <source>
        <dbReference type="ARBA" id="ARBA00023242"/>
    </source>
</evidence>
<dbReference type="AlphaFoldDB" id="A0A8K1GZB2"/>
<proteinExistence type="inferred from homology"/>
<keyword evidence="10" id="KW-0227">DNA damage</keyword>
<dbReference type="OrthoDB" id="5801062at2759"/>
<feature type="region of interest" description="Disordered" evidence="21">
    <location>
        <begin position="609"/>
        <end position="662"/>
    </location>
</feature>
<evidence type="ECO:0000256" key="20">
    <source>
        <dbReference type="SAM" id="Coils"/>
    </source>
</evidence>
<keyword evidence="5" id="KW-0158">Chromosome</keyword>
<feature type="compositionally biased region" description="Basic and acidic residues" evidence="21">
    <location>
        <begin position="491"/>
        <end position="501"/>
    </location>
</feature>
<keyword evidence="7" id="KW-0132">Cell division</keyword>
<evidence type="ECO:0000256" key="1">
    <source>
        <dbReference type="ARBA" id="ARBA00004123"/>
    </source>
</evidence>
<dbReference type="GO" id="GO:0010792">
    <property type="term" value="P:DNA double-strand break processing involved in repair via single-strand annealing"/>
    <property type="evidence" value="ECO:0007669"/>
    <property type="project" value="TreeGrafter"/>
</dbReference>
<evidence type="ECO:0000256" key="2">
    <source>
        <dbReference type="ARBA" id="ARBA00004286"/>
    </source>
</evidence>
<evidence type="ECO:0000256" key="16">
    <source>
        <dbReference type="ARBA" id="ARBA00023204"/>
    </source>
</evidence>
<feature type="compositionally biased region" description="Basic and acidic residues" evidence="21">
    <location>
        <begin position="297"/>
        <end position="311"/>
    </location>
</feature>
<dbReference type="PANTHER" id="PTHR15107:SF4">
    <property type="entry name" value="DNA ENDONUCLEASE RBBP8"/>
    <property type="match status" value="1"/>
</dbReference>